<dbReference type="InterPro" id="IPR050348">
    <property type="entry name" value="Protein-Tyr_Phosphatase"/>
</dbReference>
<comment type="caution">
    <text evidence="7">The sequence shown here is derived from an EMBL/GenBank/DDBJ whole genome shotgun (WGS) entry which is preliminary data.</text>
</comment>
<reference evidence="7 8" key="1">
    <citation type="submission" date="2019-01" db="EMBL/GenBank/DDBJ databases">
        <title>A draft genome assembly of the solar-powered sea slug Elysia chlorotica.</title>
        <authorList>
            <person name="Cai H."/>
            <person name="Li Q."/>
            <person name="Fang X."/>
            <person name="Li J."/>
            <person name="Curtis N.E."/>
            <person name="Altenburger A."/>
            <person name="Shibata T."/>
            <person name="Feng M."/>
            <person name="Maeda T."/>
            <person name="Schwartz J.A."/>
            <person name="Shigenobu S."/>
            <person name="Lundholm N."/>
            <person name="Nishiyama T."/>
            <person name="Yang H."/>
            <person name="Hasebe M."/>
            <person name="Li S."/>
            <person name="Pierce S.K."/>
            <person name="Wang J."/>
        </authorList>
    </citation>
    <scope>NUCLEOTIDE SEQUENCE [LARGE SCALE GENOMIC DNA]</scope>
    <source>
        <strain evidence="7">EC2010</strain>
        <tissue evidence="7">Whole organism of an adult</tissue>
    </source>
</reference>
<evidence type="ECO:0000313" key="8">
    <source>
        <dbReference type="Proteomes" id="UP000271974"/>
    </source>
</evidence>
<dbReference type="PANTHER" id="PTHR19134:SF562">
    <property type="entry name" value="PROTEIN-TYROSINE-PHOSPHATASE"/>
    <property type="match status" value="1"/>
</dbReference>
<keyword evidence="4" id="KW-0904">Protein phosphatase</keyword>
<protein>
    <recommendedName>
        <fullName evidence="2">protein-tyrosine-phosphatase</fullName>
        <ecNumber evidence="2">3.1.3.48</ecNumber>
    </recommendedName>
</protein>
<dbReference type="Proteomes" id="UP000271974">
    <property type="component" value="Unassembled WGS sequence"/>
</dbReference>
<dbReference type="SMART" id="SM00194">
    <property type="entry name" value="PTPc"/>
    <property type="match status" value="1"/>
</dbReference>
<proteinExistence type="inferred from homology"/>
<dbReference type="InterPro" id="IPR000242">
    <property type="entry name" value="PTP_cat"/>
</dbReference>
<dbReference type="AlphaFoldDB" id="A0A3S1BQ75"/>
<dbReference type="GO" id="GO:0004725">
    <property type="term" value="F:protein tyrosine phosphatase activity"/>
    <property type="evidence" value="ECO:0007669"/>
    <property type="project" value="UniProtKB-EC"/>
</dbReference>
<evidence type="ECO:0000256" key="1">
    <source>
        <dbReference type="ARBA" id="ARBA00009580"/>
    </source>
</evidence>
<dbReference type="PROSITE" id="PS50055">
    <property type="entry name" value="TYR_PHOSPHATASE_PTP"/>
    <property type="match status" value="1"/>
</dbReference>
<feature type="region of interest" description="Disordered" evidence="5">
    <location>
        <begin position="1"/>
        <end position="56"/>
    </location>
</feature>
<name>A0A3S1BQ75_ELYCH</name>
<accession>A0A3S1BQ75</accession>
<dbReference type="PANTHER" id="PTHR19134">
    <property type="entry name" value="RECEPTOR-TYPE TYROSINE-PROTEIN PHOSPHATASE"/>
    <property type="match status" value="1"/>
</dbReference>
<dbReference type="STRING" id="188477.A0A3S1BQ75"/>
<dbReference type="EMBL" id="RQTK01000072">
    <property type="protein sequence ID" value="RUS88838.1"/>
    <property type="molecule type" value="Genomic_DNA"/>
</dbReference>
<dbReference type="Gene3D" id="3.90.190.10">
    <property type="entry name" value="Protein tyrosine phosphatase superfamily"/>
    <property type="match status" value="1"/>
</dbReference>
<feature type="domain" description="Tyrosine-protein phosphatase" evidence="6">
    <location>
        <begin position="94"/>
        <end position="232"/>
    </location>
</feature>
<keyword evidence="3" id="KW-0378">Hydrolase</keyword>
<organism evidence="7 8">
    <name type="scientific">Elysia chlorotica</name>
    <name type="common">Eastern emerald elysia</name>
    <name type="synonym">Sea slug</name>
    <dbReference type="NCBI Taxonomy" id="188477"/>
    <lineage>
        <taxon>Eukaryota</taxon>
        <taxon>Metazoa</taxon>
        <taxon>Spiralia</taxon>
        <taxon>Lophotrochozoa</taxon>
        <taxon>Mollusca</taxon>
        <taxon>Gastropoda</taxon>
        <taxon>Heterobranchia</taxon>
        <taxon>Euthyneura</taxon>
        <taxon>Panpulmonata</taxon>
        <taxon>Sacoglossa</taxon>
        <taxon>Placobranchoidea</taxon>
        <taxon>Plakobranchidae</taxon>
        <taxon>Elysia</taxon>
    </lineage>
</organism>
<dbReference type="EC" id="3.1.3.48" evidence="2"/>
<sequence length="232" mass="26827">RRHRKCKDRRTSARTQSDGGAAGLELDALEHDPAPQKPTRQRRSKGQVHALETEPSSEHTYMNVGQASQSAQSTAVKVEELKAYIQRHNSGSFLRKQYESVPMESKYSKLNALDPCNAKKNRYKNILPVDYTRVCLKVYGQYEDYINANHIKDHYNKKAYIAAQAPNDHTADDFVRMLWEQEVDRIIMLTNLVEGKKVKSVQYWPENGVKLYDQISMELLSTEIYAEYTVRR</sequence>
<comment type="similarity">
    <text evidence="1">Belongs to the protein-tyrosine phosphatase family.</text>
</comment>
<dbReference type="SUPFAM" id="SSF52799">
    <property type="entry name" value="(Phosphotyrosine protein) phosphatases II"/>
    <property type="match status" value="1"/>
</dbReference>
<evidence type="ECO:0000313" key="7">
    <source>
        <dbReference type="EMBL" id="RUS88838.1"/>
    </source>
</evidence>
<gene>
    <name evidence="7" type="ORF">EGW08_003383</name>
</gene>
<evidence type="ECO:0000259" key="6">
    <source>
        <dbReference type="PROSITE" id="PS50055"/>
    </source>
</evidence>
<dbReference type="OrthoDB" id="6146757at2759"/>
<dbReference type="PRINTS" id="PR00700">
    <property type="entry name" value="PRTYPHPHTASE"/>
</dbReference>
<dbReference type="Pfam" id="PF00102">
    <property type="entry name" value="Y_phosphatase"/>
    <property type="match status" value="1"/>
</dbReference>
<evidence type="ECO:0000256" key="4">
    <source>
        <dbReference type="ARBA" id="ARBA00022912"/>
    </source>
</evidence>
<keyword evidence="8" id="KW-1185">Reference proteome</keyword>
<evidence type="ECO:0000256" key="2">
    <source>
        <dbReference type="ARBA" id="ARBA00013064"/>
    </source>
</evidence>
<evidence type="ECO:0000256" key="5">
    <source>
        <dbReference type="SAM" id="MobiDB-lite"/>
    </source>
</evidence>
<feature type="non-terminal residue" evidence="7">
    <location>
        <position position="232"/>
    </location>
</feature>
<feature type="non-terminal residue" evidence="7">
    <location>
        <position position="1"/>
    </location>
</feature>
<evidence type="ECO:0000256" key="3">
    <source>
        <dbReference type="ARBA" id="ARBA00022801"/>
    </source>
</evidence>
<dbReference type="InterPro" id="IPR029021">
    <property type="entry name" value="Prot-tyrosine_phosphatase-like"/>
</dbReference>